<evidence type="ECO:0000313" key="2">
    <source>
        <dbReference type="EMBL" id="CAI8595313.1"/>
    </source>
</evidence>
<dbReference type="InterPro" id="IPR036397">
    <property type="entry name" value="RNaseH_sf"/>
</dbReference>
<accession>A0AAV0ZCS0</accession>
<dbReference type="Gene3D" id="3.30.420.10">
    <property type="entry name" value="Ribonuclease H-like superfamily/Ribonuclease H"/>
    <property type="match status" value="1"/>
</dbReference>
<evidence type="ECO:0000256" key="1">
    <source>
        <dbReference type="SAM" id="MobiDB-lite"/>
    </source>
</evidence>
<gene>
    <name evidence="2" type="ORF">VFH_I185240</name>
</gene>
<feature type="compositionally biased region" description="Basic and acidic residues" evidence="1">
    <location>
        <begin position="1"/>
        <end position="10"/>
    </location>
</feature>
<feature type="region of interest" description="Disordered" evidence="1">
    <location>
        <begin position="1"/>
        <end position="22"/>
    </location>
</feature>
<evidence type="ECO:0000313" key="3">
    <source>
        <dbReference type="Proteomes" id="UP001157006"/>
    </source>
</evidence>
<feature type="region of interest" description="Disordered" evidence="1">
    <location>
        <begin position="118"/>
        <end position="144"/>
    </location>
</feature>
<dbReference type="Proteomes" id="UP001157006">
    <property type="component" value="Chromosome 1S"/>
</dbReference>
<keyword evidence="3" id="KW-1185">Reference proteome</keyword>
<dbReference type="AlphaFoldDB" id="A0AAV0ZCS0"/>
<dbReference type="GO" id="GO:0003676">
    <property type="term" value="F:nucleic acid binding"/>
    <property type="evidence" value="ECO:0007669"/>
    <property type="project" value="InterPro"/>
</dbReference>
<feature type="compositionally biased region" description="Basic residues" evidence="1">
    <location>
        <begin position="125"/>
        <end position="144"/>
    </location>
</feature>
<protein>
    <submittedName>
        <fullName evidence="2">Uncharacterized protein</fullName>
    </submittedName>
</protein>
<feature type="region of interest" description="Disordered" evidence="1">
    <location>
        <begin position="265"/>
        <end position="284"/>
    </location>
</feature>
<name>A0AAV0ZCS0_VICFA</name>
<reference evidence="2 3" key="1">
    <citation type="submission" date="2023-01" db="EMBL/GenBank/DDBJ databases">
        <authorList>
            <person name="Kreplak J."/>
        </authorList>
    </citation>
    <scope>NUCLEOTIDE SEQUENCE [LARGE SCALE GENOMIC DNA]</scope>
</reference>
<dbReference type="EMBL" id="OX451735">
    <property type="protein sequence ID" value="CAI8595313.1"/>
    <property type="molecule type" value="Genomic_DNA"/>
</dbReference>
<sequence>MNNHFVDRKYSASLARQKRKHVLDKRRFKKNRVNENSTEHNHDLNNSSYISRHHTRQPLSDISSVFVNGHGDVSARTECVMLNSQQRRRSVGFNQCTTPTPASSPSFSCISTDTISPKQISASARQRRRSIMKRKSPQNNSHRGHLQIKLADRMPFCSPLPFDANTPLSGVTSSSSIKCKNNSYGLPTSYASSSNKHLDPNLIRPTTANLLKTFSSVTETTSTSLNTNLFRSADSVNPVQQSVADYSSDESLTDSSCEFINEDPDYDTSSSLDNDEDHSANVPTIDCTNAGSTNKVLLIGLRRRGGDSKENWVENLLHIICACHTTLHSSMKETIFRLTYGSKVVIPIEMGYLARRLPNEPPERSTKWNIEKILMPQVKINTQFDRTIQSHCSLGKRAYTLETLTRDTIPHFQNVVKHKVFYN</sequence>
<proteinExistence type="predicted"/>
<organism evidence="2 3">
    <name type="scientific">Vicia faba</name>
    <name type="common">Broad bean</name>
    <name type="synonym">Faba vulgaris</name>
    <dbReference type="NCBI Taxonomy" id="3906"/>
    <lineage>
        <taxon>Eukaryota</taxon>
        <taxon>Viridiplantae</taxon>
        <taxon>Streptophyta</taxon>
        <taxon>Embryophyta</taxon>
        <taxon>Tracheophyta</taxon>
        <taxon>Spermatophyta</taxon>
        <taxon>Magnoliopsida</taxon>
        <taxon>eudicotyledons</taxon>
        <taxon>Gunneridae</taxon>
        <taxon>Pentapetalae</taxon>
        <taxon>rosids</taxon>
        <taxon>fabids</taxon>
        <taxon>Fabales</taxon>
        <taxon>Fabaceae</taxon>
        <taxon>Papilionoideae</taxon>
        <taxon>50 kb inversion clade</taxon>
        <taxon>NPAAA clade</taxon>
        <taxon>Hologalegina</taxon>
        <taxon>IRL clade</taxon>
        <taxon>Fabeae</taxon>
        <taxon>Vicia</taxon>
    </lineage>
</organism>